<evidence type="ECO:0000313" key="14">
    <source>
        <dbReference type="EMBL" id="KAK2713126.1"/>
    </source>
</evidence>
<feature type="transmembrane region" description="Helical" evidence="12">
    <location>
        <begin position="110"/>
        <end position="138"/>
    </location>
</feature>
<dbReference type="PANTHER" id="PTHR46283">
    <property type="entry name" value="E3 UBIQUITIN-PROTEIN LIGASE MARCH5"/>
    <property type="match status" value="1"/>
</dbReference>
<dbReference type="Pfam" id="PF12906">
    <property type="entry name" value="RINGv"/>
    <property type="match status" value="1"/>
</dbReference>
<protein>
    <recommendedName>
        <fullName evidence="8">E3 ubiquitin-protein ligase MARCHF5</fullName>
    </recommendedName>
    <alternativeName>
        <fullName evidence="10">Membrane-associated RING finger protein 5</fullName>
    </alternativeName>
    <alternativeName>
        <fullName evidence="9">Membrane-associated RING-CH protein V</fullName>
    </alternativeName>
    <alternativeName>
        <fullName evidence="11">RING-type E3 ubiquitin transferase MARCHF5</fullName>
    </alternativeName>
</protein>
<dbReference type="InterPro" id="IPR011016">
    <property type="entry name" value="Znf_RING-CH"/>
</dbReference>
<gene>
    <name evidence="14" type="ORF">QYM36_011728</name>
</gene>
<dbReference type="PROSITE" id="PS51292">
    <property type="entry name" value="ZF_RING_CH"/>
    <property type="match status" value="1"/>
</dbReference>
<evidence type="ECO:0000256" key="11">
    <source>
        <dbReference type="ARBA" id="ARBA00043231"/>
    </source>
</evidence>
<feature type="transmembrane region" description="Helical" evidence="12">
    <location>
        <begin position="250"/>
        <end position="273"/>
    </location>
</feature>
<feature type="transmembrane region" description="Helical" evidence="12">
    <location>
        <begin position="222"/>
        <end position="244"/>
    </location>
</feature>
<reference evidence="14" key="1">
    <citation type="submission" date="2023-07" db="EMBL/GenBank/DDBJ databases">
        <title>Chromosome-level genome assembly of Artemia franciscana.</title>
        <authorList>
            <person name="Jo E."/>
        </authorList>
    </citation>
    <scope>NUCLEOTIDE SEQUENCE</scope>
    <source>
        <tissue evidence="14">Whole body</tissue>
    </source>
</reference>
<evidence type="ECO:0000256" key="8">
    <source>
        <dbReference type="ARBA" id="ARBA00040151"/>
    </source>
</evidence>
<dbReference type="GO" id="GO:0016020">
    <property type="term" value="C:membrane"/>
    <property type="evidence" value="ECO:0007669"/>
    <property type="project" value="UniProtKB-SubCell"/>
</dbReference>
<evidence type="ECO:0000256" key="6">
    <source>
        <dbReference type="ARBA" id="ARBA00022989"/>
    </source>
</evidence>
<evidence type="ECO:0000256" key="3">
    <source>
        <dbReference type="ARBA" id="ARBA00022723"/>
    </source>
</evidence>
<dbReference type="GO" id="GO:0008270">
    <property type="term" value="F:zinc ion binding"/>
    <property type="evidence" value="ECO:0007669"/>
    <property type="project" value="UniProtKB-KW"/>
</dbReference>
<evidence type="ECO:0000313" key="15">
    <source>
        <dbReference type="Proteomes" id="UP001187531"/>
    </source>
</evidence>
<keyword evidence="4" id="KW-0863">Zinc-finger</keyword>
<dbReference type="AlphaFoldDB" id="A0AA88L548"/>
<keyword evidence="7 12" id="KW-0472">Membrane</keyword>
<proteinExistence type="predicted"/>
<evidence type="ECO:0000256" key="12">
    <source>
        <dbReference type="SAM" id="Phobius"/>
    </source>
</evidence>
<organism evidence="14 15">
    <name type="scientific">Artemia franciscana</name>
    <name type="common">Brine shrimp</name>
    <name type="synonym">Artemia sanfranciscana</name>
    <dbReference type="NCBI Taxonomy" id="6661"/>
    <lineage>
        <taxon>Eukaryota</taxon>
        <taxon>Metazoa</taxon>
        <taxon>Ecdysozoa</taxon>
        <taxon>Arthropoda</taxon>
        <taxon>Crustacea</taxon>
        <taxon>Branchiopoda</taxon>
        <taxon>Anostraca</taxon>
        <taxon>Artemiidae</taxon>
        <taxon>Artemia</taxon>
    </lineage>
</organism>
<keyword evidence="6 12" id="KW-1133">Transmembrane helix</keyword>
<comment type="subcellular location">
    <subcellularLocation>
        <location evidence="1">Membrane</location>
        <topology evidence="1">Multi-pass membrane protein</topology>
    </subcellularLocation>
</comment>
<dbReference type="InterPro" id="IPR013083">
    <property type="entry name" value="Znf_RING/FYVE/PHD"/>
</dbReference>
<keyword evidence="15" id="KW-1185">Reference proteome</keyword>
<keyword evidence="3" id="KW-0479">Metal-binding</keyword>
<evidence type="ECO:0000256" key="10">
    <source>
        <dbReference type="ARBA" id="ARBA00043185"/>
    </source>
</evidence>
<evidence type="ECO:0000256" key="4">
    <source>
        <dbReference type="ARBA" id="ARBA00022771"/>
    </source>
</evidence>
<evidence type="ECO:0000256" key="5">
    <source>
        <dbReference type="ARBA" id="ARBA00022833"/>
    </source>
</evidence>
<sequence>MNSPKPLSPSKTCWICHGTDEEEEDPELWVNPCKCKGTCQWVHHACILRWIEQKKKVSQVKVVECSQCQAPYSVIYTYDPSYFRHLSWIEDKIILLYYRSYIILRLLYTYVVRFAIAVSFYCVALAYGAISVLVVYGITEGMNMLGNMGIPGFFGGLPLIPVLIGAAEYIDWEQPVLKFLRTYVPKIPNVRDMLPIFNFKPDKDQKLRVAYVQPKRDWGTTIVRNFSCIILFPMFCVICGNVFFGSVQGSLTRVVLGGLLYLLAKSSFRIFLLQARYVHHKSRRVLSWNKREVPT</sequence>
<evidence type="ECO:0000256" key="9">
    <source>
        <dbReference type="ARBA" id="ARBA00043044"/>
    </source>
</evidence>
<feature type="domain" description="RING-CH-type" evidence="13">
    <location>
        <begin position="5"/>
        <end position="75"/>
    </location>
</feature>
<comment type="caution">
    <text evidence="14">The sequence shown here is derived from an EMBL/GenBank/DDBJ whole genome shotgun (WGS) entry which is preliminary data.</text>
</comment>
<keyword evidence="5" id="KW-0862">Zinc</keyword>
<evidence type="ECO:0000256" key="1">
    <source>
        <dbReference type="ARBA" id="ARBA00004141"/>
    </source>
</evidence>
<dbReference type="SMART" id="SM00744">
    <property type="entry name" value="RINGv"/>
    <property type="match status" value="1"/>
</dbReference>
<feature type="transmembrane region" description="Helical" evidence="12">
    <location>
        <begin position="150"/>
        <end position="170"/>
    </location>
</feature>
<dbReference type="EMBL" id="JAVRJZ010000015">
    <property type="protein sequence ID" value="KAK2713126.1"/>
    <property type="molecule type" value="Genomic_DNA"/>
</dbReference>
<accession>A0AA88L548</accession>
<dbReference type="Gene3D" id="3.30.40.10">
    <property type="entry name" value="Zinc/RING finger domain, C3HC4 (zinc finger)"/>
    <property type="match status" value="1"/>
</dbReference>
<dbReference type="Proteomes" id="UP001187531">
    <property type="component" value="Unassembled WGS sequence"/>
</dbReference>
<keyword evidence="2 12" id="KW-0812">Transmembrane</keyword>
<name>A0AA88L548_ARTSF</name>
<evidence type="ECO:0000259" key="13">
    <source>
        <dbReference type="PROSITE" id="PS51292"/>
    </source>
</evidence>
<evidence type="ECO:0000256" key="2">
    <source>
        <dbReference type="ARBA" id="ARBA00022692"/>
    </source>
</evidence>
<dbReference type="SUPFAM" id="SSF57850">
    <property type="entry name" value="RING/U-box"/>
    <property type="match status" value="1"/>
</dbReference>
<evidence type="ECO:0000256" key="7">
    <source>
        <dbReference type="ARBA" id="ARBA00023136"/>
    </source>
</evidence>